<evidence type="ECO:0000256" key="1">
    <source>
        <dbReference type="ARBA" id="ARBA00004141"/>
    </source>
</evidence>
<comment type="subcellular location">
    <subcellularLocation>
        <location evidence="1">Membrane</location>
        <topology evidence="1">Multi-pass membrane protein</topology>
    </subcellularLocation>
</comment>
<feature type="transmembrane region" description="Helical" evidence="6">
    <location>
        <begin position="266"/>
        <end position="284"/>
    </location>
</feature>
<name>A0A0F4Q3R8_9GAMM</name>
<dbReference type="EMBL" id="PNCG01000030">
    <property type="protein sequence ID" value="TMP85380.1"/>
    <property type="molecule type" value="Genomic_DNA"/>
</dbReference>
<comment type="similarity">
    <text evidence="2">Belongs to the EamA transporter family.</text>
</comment>
<organism evidence="8 10">
    <name type="scientific">Pseudoalteromonas ruthenica</name>
    <dbReference type="NCBI Taxonomy" id="151081"/>
    <lineage>
        <taxon>Bacteria</taxon>
        <taxon>Pseudomonadati</taxon>
        <taxon>Pseudomonadota</taxon>
        <taxon>Gammaproteobacteria</taxon>
        <taxon>Alteromonadales</taxon>
        <taxon>Pseudoalteromonadaceae</taxon>
        <taxon>Pseudoalteromonas</taxon>
    </lineage>
</organism>
<feature type="transmembrane region" description="Helical" evidence="6">
    <location>
        <begin position="85"/>
        <end position="104"/>
    </location>
</feature>
<comment type="caution">
    <text evidence="8">The sequence shown here is derived from an EMBL/GenBank/DDBJ whole genome shotgun (WGS) entry which is preliminary data.</text>
</comment>
<dbReference type="SUPFAM" id="SSF103481">
    <property type="entry name" value="Multidrug resistance efflux transporter EmrE"/>
    <property type="match status" value="1"/>
</dbReference>
<dbReference type="EMBL" id="JXXZ01000004">
    <property type="protein sequence ID" value="KJZ01202.1"/>
    <property type="molecule type" value="Genomic_DNA"/>
</dbReference>
<evidence type="ECO:0000256" key="6">
    <source>
        <dbReference type="SAM" id="Phobius"/>
    </source>
</evidence>
<evidence type="ECO:0000313" key="8">
    <source>
        <dbReference type="EMBL" id="KJZ01202.1"/>
    </source>
</evidence>
<reference evidence="11" key="3">
    <citation type="submission" date="2019-06" db="EMBL/GenBank/DDBJ databases">
        <title>Co-occurence of chitin degradation, pigmentation and bioactivity in marine Pseudoalteromonas.</title>
        <authorList>
            <person name="Sonnenschein E.C."/>
            <person name="Bech P.K."/>
        </authorList>
    </citation>
    <scope>NUCLEOTIDE SEQUENCE [LARGE SCALE GENOMIC DNA]</scope>
    <source>
        <strain evidence="11">S2897</strain>
    </source>
</reference>
<keyword evidence="5 6" id="KW-0472">Membrane</keyword>
<dbReference type="OrthoDB" id="5430053at2"/>
<keyword evidence="10" id="KW-1185">Reference proteome</keyword>
<dbReference type="PATRIC" id="fig|151081.8.peg.107"/>
<dbReference type="STRING" id="151081.TW72_05025"/>
<feature type="transmembrane region" description="Helical" evidence="6">
    <location>
        <begin position="240"/>
        <end position="260"/>
    </location>
</feature>
<dbReference type="GeneID" id="58227850"/>
<dbReference type="InterPro" id="IPR050638">
    <property type="entry name" value="AA-Vitamin_Transporters"/>
</dbReference>
<feature type="transmembrane region" description="Helical" evidence="6">
    <location>
        <begin position="170"/>
        <end position="192"/>
    </location>
</feature>
<evidence type="ECO:0000256" key="3">
    <source>
        <dbReference type="ARBA" id="ARBA00022692"/>
    </source>
</evidence>
<dbReference type="PANTHER" id="PTHR32322">
    <property type="entry name" value="INNER MEMBRANE TRANSPORTER"/>
    <property type="match status" value="1"/>
</dbReference>
<dbReference type="InterPro" id="IPR037185">
    <property type="entry name" value="EmrE-like"/>
</dbReference>
<feature type="transmembrane region" description="Helical" evidence="6">
    <location>
        <begin position="28"/>
        <end position="47"/>
    </location>
</feature>
<reference evidence="9" key="4">
    <citation type="submission" date="2019-09" db="EMBL/GenBank/DDBJ databases">
        <title>Co-occurence of chitin degradation, pigmentation and bioactivity in marine Pseudoalteromonas.</title>
        <authorList>
            <person name="Sonnenschein E.C."/>
            <person name="Bech P.K."/>
        </authorList>
    </citation>
    <scope>NUCLEOTIDE SEQUENCE</scope>
    <source>
        <strain evidence="9">S2897</strain>
    </source>
</reference>
<keyword evidence="4 6" id="KW-1133">Transmembrane helix</keyword>
<sequence>MNILLAMIPAFLWGTTYAVTKYATPDWPPILLGALRALPAGILLWLIKPSLPKGRQWRGLTVLALVNIALFFAFIFVMAVNLPAAIAGVGMVSVPVVAMIYTWVVKGQRPSAVQSLCAVAIVTIAWLLFDPQHVELSLLGLAALAGALLCIVIGSSLVQTVSMHIHWWTVLTWQLIIGGTALLIAAAVQASIFTPDAYIPLSEPMTAKQWIALFWLIVPNTALAYTLYVWLLGRMTVVEFTFGTIANPIAGIVTAVILLAEHYQGWQYALMALMIMFSVLPQGVNLAKQRLRPVVAAQPRQGK</sequence>
<dbReference type="eggNOG" id="COG0697">
    <property type="taxonomic scope" value="Bacteria"/>
</dbReference>
<evidence type="ECO:0000313" key="10">
    <source>
        <dbReference type="Proteomes" id="UP000033664"/>
    </source>
</evidence>
<feature type="transmembrane region" description="Helical" evidence="6">
    <location>
        <begin position="135"/>
        <end position="158"/>
    </location>
</feature>
<evidence type="ECO:0000256" key="4">
    <source>
        <dbReference type="ARBA" id="ARBA00022989"/>
    </source>
</evidence>
<proteinExistence type="inferred from homology"/>
<feature type="domain" description="EamA" evidence="7">
    <location>
        <begin position="3"/>
        <end position="128"/>
    </location>
</feature>
<reference evidence="9 11" key="2">
    <citation type="submission" date="2017-12" db="EMBL/GenBank/DDBJ databases">
        <authorList>
            <person name="Paulsen S."/>
            <person name="Gram L.K."/>
        </authorList>
    </citation>
    <scope>NUCLEOTIDE SEQUENCE [LARGE SCALE GENOMIC DNA]</scope>
    <source>
        <strain evidence="9 11">S2897</strain>
    </source>
</reference>
<protein>
    <submittedName>
        <fullName evidence="9">EamA family transporter</fullName>
    </submittedName>
    <submittedName>
        <fullName evidence="8">Multidrug transporter</fullName>
    </submittedName>
</protein>
<feature type="transmembrane region" description="Helical" evidence="6">
    <location>
        <begin position="111"/>
        <end position="129"/>
    </location>
</feature>
<evidence type="ECO:0000256" key="5">
    <source>
        <dbReference type="ARBA" id="ARBA00023136"/>
    </source>
</evidence>
<evidence type="ECO:0000313" key="11">
    <source>
        <dbReference type="Proteomes" id="UP000305874"/>
    </source>
</evidence>
<feature type="transmembrane region" description="Helical" evidence="6">
    <location>
        <begin position="59"/>
        <end position="79"/>
    </location>
</feature>
<dbReference type="PANTHER" id="PTHR32322:SF2">
    <property type="entry name" value="EAMA DOMAIN-CONTAINING PROTEIN"/>
    <property type="match status" value="1"/>
</dbReference>
<feature type="transmembrane region" description="Helical" evidence="6">
    <location>
        <begin position="212"/>
        <end position="233"/>
    </location>
</feature>
<dbReference type="RefSeq" id="WP_045978118.1">
    <property type="nucleotide sequence ID" value="NZ_JXXY01000001.1"/>
</dbReference>
<keyword evidence="3 6" id="KW-0812">Transmembrane</keyword>
<accession>A0A0F4Q3R8</accession>
<dbReference type="Pfam" id="PF00892">
    <property type="entry name" value="EamA"/>
    <property type="match status" value="1"/>
</dbReference>
<dbReference type="Proteomes" id="UP000033664">
    <property type="component" value="Unassembled WGS sequence"/>
</dbReference>
<evidence type="ECO:0000259" key="7">
    <source>
        <dbReference type="Pfam" id="PF00892"/>
    </source>
</evidence>
<gene>
    <name evidence="9" type="ORF">CWC05_18800</name>
    <name evidence="8" type="ORF">TW72_05025</name>
</gene>
<dbReference type="AlphaFoldDB" id="A0A0F4Q3R8"/>
<dbReference type="GO" id="GO:0016020">
    <property type="term" value="C:membrane"/>
    <property type="evidence" value="ECO:0007669"/>
    <property type="project" value="UniProtKB-SubCell"/>
</dbReference>
<reference evidence="8 10" key="1">
    <citation type="journal article" date="2015" name="BMC Genomics">
        <title>Genome mining reveals unlocked bioactive potential of marine Gram-negative bacteria.</title>
        <authorList>
            <person name="Machado H."/>
            <person name="Sonnenschein E.C."/>
            <person name="Melchiorsen J."/>
            <person name="Gram L."/>
        </authorList>
    </citation>
    <scope>NUCLEOTIDE SEQUENCE [LARGE SCALE GENOMIC DNA]</scope>
    <source>
        <strain evidence="8 10">S3137</strain>
    </source>
</reference>
<dbReference type="InterPro" id="IPR000620">
    <property type="entry name" value="EamA_dom"/>
</dbReference>
<dbReference type="Proteomes" id="UP000305874">
    <property type="component" value="Unassembled WGS sequence"/>
</dbReference>
<evidence type="ECO:0000256" key="2">
    <source>
        <dbReference type="ARBA" id="ARBA00007362"/>
    </source>
</evidence>
<evidence type="ECO:0000313" key="9">
    <source>
        <dbReference type="EMBL" id="TMP85380.1"/>
    </source>
</evidence>